<keyword evidence="3" id="KW-0805">Transcription regulation</keyword>
<dbReference type="PANTHER" id="PTHR44591:SF3">
    <property type="entry name" value="RESPONSE REGULATORY DOMAIN-CONTAINING PROTEIN"/>
    <property type="match status" value="1"/>
</dbReference>
<sequence>MINQKKIILVVEDEDPMQLVLRDILTVEGYVVLEAKNGIEGLEIAFREHPDLILLDILMPKMDGLEMLKKLREDEWGKKVPVIVLTNLSDNEDVAKAVEEDVFEYFVKTDIKIAEVIERIRAKIGK</sequence>
<dbReference type="GO" id="GO:0003677">
    <property type="term" value="F:DNA binding"/>
    <property type="evidence" value="ECO:0007669"/>
    <property type="project" value="UniProtKB-KW"/>
</dbReference>
<dbReference type="PROSITE" id="PS50110">
    <property type="entry name" value="RESPONSE_REGULATORY"/>
    <property type="match status" value="1"/>
</dbReference>
<evidence type="ECO:0000256" key="3">
    <source>
        <dbReference type="ARBA" id="ARBA00023015"/>
    </source>
</evidence>
<dbReference type="AlphaFoldDB" id="A0A1G2S8P1"/>
<reference evidence="8 9" key="1">
    <citation type="journal article" date="2016" name="Nat. Commun.">
        <title>Thousands of microbial genomes shed light on interconnected biogeochemical processes in an aquifer system.</title>
        <authorList>
            <person name="Anantharaman K."/>
            <person name="Brown C.T."/>
            <person name="Hug L.A."/>
            <person name="Sharon I."/>
            <person name="Castelle C.J."/>
            <person name="Probst A.J."/>
            <person name="Thomas B.C."/>
            <person name="Singh A."/>
            <person name="Wilkins M.J."/>
            <person name="Karaoz U."/>
            <person name="Brodie E.L."/>
            <person name="Williams K.H."/>
            <person name="Hubbard S.S."/>
            <person name="Banfield J.F."/>
        </authorList>
    </citation>
    <scope>NUCLEOTIDE SEQUENCE [LARGE SCALE GENOMIC DNA]</scope>
</reference>
<dbReference type="InterPro" id="IPR011006">
    <property type="entry name" value="CheY-like_superfamily"/>
</dbReference>
<evidence type="ECO:0000256" key="6">
    <source>
        <dbReference type="PROSITE-ProRule" id="PRU00169"/>
    </source>
</evidence>
<dbReference type="SUPFAM" id="SSF52172">
    <property type="entry name" value="CheY-like"/>
    <property type="match status" value="1"/>
</dbReference>
<dbReference type="FunFam" id="3.40.50.2300:FF:000001">
    <property type="entry name" value="DNA-binding response regulator PhoB"/>
    <property type="match status" value="1"/>
</dbReference>
<dbReference type="PANTHER" id="PTHR44591">
    <property type="entry name" value="STRESS RESPONSE REGULATOR PROTEIN 1"/>
    <property type="match status" value="1"/>
</dbReference>
<dbReference type="SMART" id="SM00448">
    <property type="entry name" value="REC"/>
    <property type="match status" value="1"/>
</dbReference>
<dbReference type="Gene3D" id="3.40.50.2300">
    <property type="match status" value="1"/>
</dbReference>
<dbReference type="EMBL" id="MHUT01000007">
    <property type="protein sequence ID" value="OHA81455.1"/>
    <property type="molecule type" value="Genomic_DNA"/>
</dbReference>
<feature type="modified residue" description="4-aspartylphosphate" evidence="6">
    <location>
        <position position="56"/>
    </location>
</feature>
<protein>
    <recommendedName>
        <fullName evidence="7">Response regulatory domain-containing protein</fullName>
    </recommendedName>
</protein>
<feature type="domain" description="Response regulatory" evidence="7">
    <location>
        <begin position="7"/>
        <end position="124"/>
    </location>
</feature>
<evidence type="ECO:0000256" key="5">
    <source>
        <dbReference type="ARBA" id="ARBA00023163"/>
    </source>
</evidence>
<dbReference type="InterPro" id="IPR050595">
    <property type="entry name" value="Bact_response_regulator"/>
</dbReference>
<keyword evidence="2" id="KW-0902">Two-component regulatory system</keyword>
<evidence type="ECO:0000256" key="2">
    <source>
        <dbReference type="ARBA" id="ARBA00023012"/>
    </source>
</evidence>
<evidence type="ECO:0000313" key="8">
    <source>
        <dbReference type="EMBL" id="OHA81455.1"/>
    </source>
</evidence>
<evidence type="ECO:0000256" key="1">
    <source>
        <dbReference type="ARBA" id="ARBA00022553"/>
    </source>
</evidence>
<gene>
    <name evidence="8" type="ORF">A3D51_00915</name>
</gene>
<accession>A0A1G2S8P1</accession>
<organism evidence="8 9">
    <name type="scientific">Candidatus Yonathbacteria bacterium RIFCSPHIGHO2_02_FULL_44_14</name>
    <dbReference type="NCBI Taxonomy" id="1802724"/>
    <lineage>
        <taxon>Bacteria</taxon>
        <taxon>Candidatus Yonathiibacteriota</taxon>
    </lineage>
</organism>
<keyword evidence="1 6" id="KW-0597">Phosphoprotein</keyword>
<dbReference type="Proteomes" id="UP000179118">
    <property type="component" value="Unassembled WGS sequence"/>
</dbReference>
<evidence type="ECO:0000259" key="7">
    <source>
        <dbReference type="PROSITE" id="PS50110"/>
    </source>
</evidence>
<comment type="caution">
    <text evidence="8">The sequence shown here is derived from an EMBL/GenBank/DDBJ whole genome shotgun (WGS) entry which is preliminary data.</text>
</comment>
<dbReference type="GO" id="GO:0000160">
    <property type="term" value="P:phosphorelay signal transduction system"/>
    <property type="evidence" value="ECO:0007669"/>
    <property type="project" value="UniProtKB-KW"/>
</dbReference>
<name>A0A1G2S8P1_9BACT</name>
<evidence type="ECO:0000313" key="9">
    <source>
        <dbReference type="Proteomes" id="UP000179118"/>
    </source>
</evidence>
<evidence type="ECO:0000256" key="4">
    <source>
        <dbReference type="ARBA" id="ARBA00023125"/>
    </source>
</evidence>
<dbReference type="InterPro" id="IPR001789">
    <property type="entry name" value="Sig_transdc_resp-reg_receiver"/>
</dbReference>
<dbReference type="Pfam" id="PF00072">
    <property type="entry name" value="Response_reg"/>
    <property type="match status" value="1"/>
</dbReference>
<keyword evidence="4" id="KW-0238">DNA-binding</keyword>
<proteinExistence type="predicted"/>
<keyword evidence="5" id="KW-0804">Transcription</keyword>